<dbReference type="EMBL" id="JAVREX010000005">
    <property type="protein sequence ID" value="MDT0428876.1"/>
    <property type="molecule type" value="Genomic_DNA"/>
</dbReference>
<comment type="caution">
    <text evidence="1">The sequence shown here is derived from an EMBL/GenBank/DDBJ whole genome shotgun (WGS) entry which is preliminary data.</text>
</comment>
<proteinExistence type="predicted"/>
<organism evidence="1 2">
    <name type="scientific">Streptomyces salyersiae</name>
    <dbReference type="NCBI Taxonomy" id="3075530"/>
    <lineage>
        <taxon>Bacteria</taxon>
        <taxon>Bacillati</taxon>
        <taxon>Actinomycetota</taxon>
        <taxon>Actinomycetes</taxon>
        <taxon>Kitasatosporales</taxon>
        <taxon>Streptomycetaceae</taxon>
        <taxon>Streptomyces</taxon>
    </lineage>
</organism>
<name>A0ABU2RJ50_9ACTN</name>
<protein>
    <submittedName>
        <fullName evidence="1">Uncharacterized protein</fullName>
    </submittedName>
</protein>
<keyword evidence="2" id="KW-1185">Reference proteome</keyword>
<dbReference type="RefSeq" id="WP_161143193.1">
    <property type="nucleotide sequence ID" value="NZ_JAVREX010000005.1"/>
</dbReference>
<dbReference type="Proteomes" id="UP001183777">
    <property type="component" value="Unassembled WGS sequence"/>
</dbReference>
<accession>A0ABU2RJ50</accession>
<evidence type="ECO:0000313" key="2">
    <source>
        <dbReference type="Proteomes" id="UP001183777"/>
    </source>
</evidence>
<reference evidence="2" key="1">
    <citation type="submission" date="2023-07" db="EMBL/GenBank/DDBJ databases">
        <title>30 novel species of actinomycetes from the DSMZ collection.</title>
        <authorList>
            <person name="Nouioui I."/>
        </authorList>
    </citation>
    <scope>NUCLEOTIDE SEQUENCE [LARGE SCALE GENOMIC DNA]</scope>
    <source>
        <strain evidence="2">DSM 41770</strain>
    </source>
</reference>
<evidence type="ECO:0000313" key="1">
    <source>
        <dbReference type="EMBL" id="MDT0428876.1"/>
    </source>
</evidence>
<sequence length="49" mass="5313">MSDLLAATHRIGRKVRLGAARHLRVMPVAVPHRLAPTGQAAVVRPAQEH</sequence>
<gene>
    <name evidence="1" type="ORF">RM649_14620</name>
</gene>